<comment type="subunit">
    <text evidence="1">Subunit of the heterotrimeric GatCAB amidotransferase (AdT) complex, composed of A, B and C subunits.</text>
</comment>
<dbReference type="GO" id="GO:0070681">
    <property type="term" value="P:glutaminyl-tRNAGln biosynthesis via transamidation"/>
    <property type="evidence" value="ECO:0007669"/>
    <property type="project" value="UniProtKB-UniRule"/>
</dbReference>
<proteinExistence type="inferred from homology"/>
<keyword evidence="1" id="KW-0496">Mitochondrion</keyword>
<dbReference type="SUPFAM" id="SSF141000">
    <property type="entry name" value="Glu-tRNAGln amidotransferase C subunit"/>
    <property type="match status" value="1"/>
</dbReference>
<dbReference type="Pfam" id="PF02686">
    <property type="entry name" value="GatC"/>
    <property type="match status" value="1"/>
</dbReference>
<comment type="function">
    <text evidence="1">Allows the formation of correctly charged Gln-tRNA(Gln) through the transamidation of misacylated Glu-tRNA(Gln) in chloroplasts and mitochondria. The reaction takes place in the presence of glutamine and ATP through an activated gamma-phospho-Glu-tRNA(Gln).</text>
</comment>
<dbReference type="InterPro" id="IPR003837">
    <property type="entry name" value="GatC"/>
</dbReference>
<comment type="similarity">
    <text evidence="1">Belongs to the GatC family.</text>
</comment>
<dbReference type="PANTHER" id="PTHR15004">
    <property type="entry name" value="GLUTAMYL-TRNA(GLN) AMIDOTRANSFERASE SUBUNIT C, MITOCHONDRIAL"/>
    <property type="match status" value="1"/>
</dbReference>
<dbReference type="GO" id="GO:0050567">
    <property type="term" value="F:glutaminyl-tRNA synthase (glutamine-hydrolyzing) activity"/>
    <property type="evidence" value="ECO:0007669"/>
    <property type="project" value="UniProtKB-UniRule"/>
</dbReference>
<comment type="catalytic activity">
    <reaction evidence="1">
        <text>L-glutamyl-tRNA(Gln) + L-glutamine + ATP + H2O = L-glutaminyl-tRNA(Gln) + L-glutamate + ADP + phosphate + H(+)</text>
        <dbReference type="Rhea" id="RHEA:17521"/>
        <dbReference type="Rhea" id="RHEA-COMP:9681"/>
        <dbReference type="Rhea" id="RHEA-COMP:9684"/>
        <dbReference type="ChEBI" id="CHEBI:15377"/>
        <dbReference type="ChEBI" id="CHEBI:15378"/>
        <dbReference type="ChEBI" id="CHEBI:29985"/>
        <dbReference type="ChEBI" id="CHEBI:30616"/>
        <dbReference type="ChEBI" id="CHEBI:43474"/>
        <dbReference type="ChEBI" id="CHEBI:58359"/>
        <dbReference type="ChEBI" id="CHEBI:78520"/>
        <dbReference type="ChEBI" id="CHEBI:78521"/>
        <dbReference type="ChEBI" id="CHEBI:456216"/>
    </reaction>
</comment>
<keyword evidence="1" id="KW-0934">Plastid</keyword>
<dbReference type="Gene3D" id="1.10.20.60">
    <property type="entry name" value="Glu-tRNAGln amidotransferase C subunit, N-terminal domain"/>
    <property type="match status" value="1"/>
</dbReference>
<dbReference type="GO" id="GO:0005524">
    <property type="term" value="F:ATP binding"/>
    <property type="evidence" value="ECO:0007669"/>
    <property type="project" value="UniProtKB-KW"/>
</dbReference>
<keyword evidence="1" id="KW-0547">Nucleotide-binding</keyword>
<keyword evidence="1" id="KW-0150">Chloroplast</keyword>
<keyword evidence="2" id="KW-0808">Transferase</keyword>
<dbReference type="AlphaFoldDB" id="A0A2P2K1Y4"/>
<name>A0A2P2K1Y4_RHIMU</name>
<dbReference type="GO" id="GO:0009507">
    <property type="term" value="C:chloroplast"/>
    <property type="evidence" value="ECO:0007669"/>
    <property type="project" value="UniProtKB-SubCell"/>
</dbReference>
<organism evidence="2">
    <name type="scientific">Rhizophora mucronata</name>
    <name type="common">Asiatic mangrove</name>
    <dbReference type="NCBI Taxonomy" id="61149"/>
    <lineage>
        <taxon>Eukaryota</taxon>
        <taxon>Viridiplantae</taxon>
        <taxon>Streptophyta</taxon>
        <taxon>Embryophyta</taxon>
        <taxon>Tracheophyta</taxon>
        <taxon>Spermatophyta</taxon>
        <taxon>Magnoliopsida</taxon>
        <taxon>eudicotyledons</taxon>
        <taxon>Gunneridae</taxon>
        <taxon>Pentapetalae</taxon>
        <taxon>rosids</taxon>
        <taxon>fabids</taxon>
        <taxon>Malpighiales</taxon>
        <taxon>Rhizophoraceae</taxon>
        <taxon>Rhizophora</taxon>
    </lineage>
</organism>
<keyword evidence="1" id="KW-0067">ATP-binding</keyword>
<comment type="subcellular location">
    <subcellularLocation>
        <location evidence="1">Mitochondrion</location>
    </subcellularLocation>
    <subcellularLocation>
        <location evidence="1">Plastid</location>
        <location evidence="1">Chloroplast</location>
    </subcellularLocation>
</comment>
<dbReference type="PANTHER" id="PTHR15004:SF0">
    <property type="entry name" value="GLUTAMYL-TRNA(GLN) AMIDOTRANSFERASE SUBUNIT C, MITOCHONDRIAL"/>
    <property type="match status" value="1"/>
</dbReference>
<dbReference type="EMBL" id="GGEC01019243">
    <property type="protein sequence ID" value="MBW99726.1"/>
    <property type="molecule type" value="Transcribed_RNA"/>
</dbReference>
<evidence type="ECO:0000256" key="1">
    <source>
        <dbReference type="HAMAP-Rule" id="MF_03149"/>
    </source>
</evidence>
<dbReference type="GO" id="GO:0032543">
    <property type="term" value="P:mitochondrial translation"/>
    <property type="evidence" value="ECO:0007669"/>
    <property type="project" value="UniProtKB-UniRule"/>
</dbReference>
<evidence type="ECO:0000313" key="2">
    <source>
        <dbReference type="EMBL" id="MBW99726.1"/>
    </source>
</evidence>
<dbReference type="GO" id="GO:0016740">
    <property type="term" value="F:transferase activity"/>
    <property type="evidence" value="ECO:0007669"/>
    <property type="project" value="UniProtKB-KW"/>
</dbReference>
<dbReference type="GO" id="GO:0005739">
    <property type="term" value="C:mitochondrion"/>
    <property type="evidence" value="ECO:0007669"/>
    <property type="project" value="UniProtKB-SubCell"/>
</dbReference>
<dbReference type="InterPro" id="IPR036113">
    <property type="entry name" value="Asp/Glu-ADT_sf_sub_c"/>
</dbReference>
<accession>A0A2P2K1Y4</accession>
<gene>
    <name evidence="1" type="primary">GATC</name>
</gene>
<dbReference type="HAMAP" id="MF_00122">
    <property type="entry name" value="GatC"/>
    <property type="match status" value="1"/>
</dbReference>
<dbReference type="GO" id="GO:0030956">
    <property type="term" value="C:glutamyl-tRNA(Gln) amidotransferase complex"/>
    <property type="evidence" value="ECO:0007669"/>
    <property type="project" value="UniProtKB-UniRule"/>
</dbReference>
<dbReference type="EC" id="6.3.5.-" evidence="1"/>
<sequence>MGNRGLTLPLLKPKGAFFLLEKHRVLFSSTAWQLFNYRRKDFNIGRLFSTKPTSNGSSLQPPDIAHLAETARISLTPQEAEEIAPKIRQVIDWFGQLQSVSLNSVEPAIRADTEGDSLREDIPEIFEDRDTMMAAVPSNEESYIKVPKVLNKE</sequence>
<dbReference type="EMBL" id="GGEC01019240">
    <property type="protein sequence ID" value="MBW99723.1"/>
    <property type="molecule type" value="Transcribed_RNA"/>
</dbReference>
<keyword evidence="1" id="KW-0436">Ligase</keyword>
<dbReference type="NCBIfam" id="TIGR00135">
    <property type="entry name" value="gatC"/>
    <property type="match status" value="1"/>
</dbReference>
<keyword evidence="1" id="KW-0648">Protein biosynthesis</keyword>
<dbReference type="GO" id="GO:0006450">
    <property type="term" value="P:regulation of translational fidelity"/>
    <property type="evidence" value="ECO:0007669"/>
    <property type="project" value="InterPro"/>
</dbReference>
<protein>
    <recommendedName>
        <fullName evidence="1">Glutamyl-tRNA(Gln) amidotransferase subunit C, chloroplastic/mitochondrial</fullName>
        <shortName evidence="1">Glu-AdT subunit C</shortName>
        <ecNumber evidence="1">6.3.5.-</ecNumber>
    </recommendedName>
</protein>
<reference evidence="2" key="1">
    <citation type="submission" date="2018-02" db="EMBL/GenBank/DDBJ databases">
        <title>Rhizophora mucronata_Transcriptome.</title>
        <authorList>
            <person name="Meera S.P."/>
            <person name="Sreeshan A."/>
            <person name="Augustine A."/>
        </authorList>
    </citation>
    <scope>NUCLEOTIDE SEQUENCE</scope>
    <source>
        <tissue evidence="2">Leaf</tissue>
    </source>
</reference>